<accession>A0AAV5LX54</accession>
<evidence type="ECO:0000256" key="1">
    <source>
        <dbReference type="ARBA" id="ARBA00022737"/>
    </source>
</evidence>
<protein>
    <recommendedName>
        <fullName evidence="4">MSP domain-containing protein</fullName>
    </recommendedName>
</protein>
<evidence type="ECO:0000256" key="3">
    <source>
        <dbReference type="PROSITE-ProRule" id="PRU00023"/>
    </source>
</evidence>
<feature type="repeat" description="ANK" evidence="3">
    <location>
        <begin position="410"/>
        <end position="442"/>
    </location>
</feature>
<dbReference type="InterPro" id="IPR000535">
    <property type="entry name" value="MSP_dom"/>
</dbReference>
<sequence length="469" mass="50478">MDRLVKADVKELELDFKRGQNCTKTFRLSNLMHTMSVAVSLTSTNPSLFSFNQAFSIIPALSSASYTVILSEPSDRPPLTTPPDVITVKSSVLPTGKASQDDLRLLFSKPGRYIFRDASITLSFVGPHVVEHLISHNTQIREIDSFLNKAVSGCNGSQLTALMKKAVVSGKLNLVGALIDHGGDVNVRDSDGRSMISVAVQAGNIDVVKTLIASRCSIDNSIDQVLHLAAAINRADLMVVLCANYKNLDVNSVDSSGRTPIHIAASCGFRGVIRFSLSIGGNPEIQDNDGCTPLHLAAEKGHLDAVECLLEASTYSKYALNKQGKTAFALAIDNEHSGLYDLLHLGDVLNRAARIDDLNGIKGCLAKGVKVNGRDQNGWTPLHRAAFKGRIESVKVLLSHGAHVDVVDYNGYTPLHCAVEAGHMQVALLLIAHGAKANVKSLKAVAPSNFNRFKNHLQDSCNEKENGLT</sequence>
<reference evidence="5 6" key="1">
    <citation type="journal article" date="2021" name="Commun. Biol.">
        <title>The genome of Shorea leprosula (Dipterocarpaceae) highlights the ecological relevance of drought in aseasonal tropical rainforests.</title>
        <authorList>
            <person name="Ng K.K.S."/>
            <person name="Kobayashi M.J."/>
            <person name="Fawcett J.A."/>
            <person name="Hatakeyama M."/>
            <person name="Paape T."/>
            <person name="Ng C.H."/>
            <person name="Ang C.C."/>
            <person name="Tnah L.H."/>
            <person name="Lee C.T."/>
            <person name="Nishiyama T."/>
            <person name="Sese J."/>
            <person name="O'Brien M.J."/>
            <person name="Copetti D."/>
            <person name="Mohd Noor M.I."/>
            <person name="Ong R.C."/>
            <person name="Putra M."/>
            <person name="Sireger I.Z."/>
            <person name="Indrioko S."/>
            <person name="Kosugi Y."/>
            <person name="Izuno A."/>
            <person name="Isagi Y."/>
            <person name="Lee S.L."/>
            <person name="Shimizu K.K."/>
        </authorList>
    </citation>
    <scope>NUCLEOTIDE SEQUENCE [LARGE SCALE GENOMIC DNA]</scope>
    <source>
        <strain evidence="5">214</strain>
    </source>
</reference>
<dbReference type="PANTHER" id="PTHR24198">
    <property type="entry name" value="ANKYRIN REPEAT AND PROTEIN KINASE DOMAIN-CONTAINING PROTEIN"/>
    <property type="match status" value="1"/>
</dbReference>
<dbReference type="Gene3D" id="2.60.40.10">
    <property type="entry name" value="Immunoglobulins"/>
    <property type="match status" value="1"/>
</dbReference>
<dbReference type="PANTHER" id="PTHR24198:SF165">
    <property type="entry name" value="ANKYRIN REPEAT-CONTAINING PROTEIN-RELATED"/>
    <property type="match status" value="1"/>
</dbReference>
<feature type="repeat" description="ANK" evidence="3">
    <location>
        <begin position="256"/>
        <end position="288"/>
    </location>
</feature>
<feature type="domain" description="MSP" evidence="4">
    <location>
        <begin position="2"/>
        <end position="125"/>
    </location>
</feature>
<keyword evidence="2 3" id="KW-0040">ANK repeat</keyword>
<evidence type="ECO:0000259" key="4">
    <source>
        <dbReference type="PROSITE" id="PS50202"/>
    </source>
</evidence>
<organism evidence="5 6">
    <name type="scientific">Rubroshorea leprosula</name>
    <dbReference type="NCBI Taxonomy" id="152421"/>
    <lineage>
        <taxon>Eukaryota</taxon>
        <taxon>Viridiplantae</taxon>
        <taxon>Streptophyta</taxon>
        <taxon>Embryophyta</taxon>
        <taxon>Tracheophyta</taxon>
        <taxon>Spermatophyta</taxon>
        <taxon>Magnoliopsida</taxon>
        <taxon>eudicotyledons</taxon>
        <taxon>Gunneridae</taxon>
        <taxon>Pentapetalae</taxon>
        <taxon>rosids</taxon>
        <taxon>malvids</taxon>
        <taxon>Malvales</taxon>
        <taxon>Dipterocarpaceae</taxon>
        <taxon>Rubroshorea</taxon>
    </lineage>
</organism>
<dbReference type="SMART" id="SM00248">
    <property type="entry name" value="ANK"/>
    <property type="match status" value="8"/>
</dbReference>
<dbReference type="AlphaFoldDB" id="A0AAV5LX54"/>
<dbReference type="EMBL" id="BPVZ01000146">
    <property type="protein sequence ID" value="GKV41062.1"/>
    <property type="molecule type" value="Genomic_DNA"/>
</dbReference>
<evidence type="ECO:0000313" key="6">
    <source>
        <dbReference type="Proteomes" id="UP001054252"/>
    </source>
</evidence>
<dbReference type="InterPro" id="IPR002110">
    <property type="entry name" value="Ankyrin_rpt"/>
</dbReference>
<dbReference type="InterPro" id="IPR013783">
    <property type="entry name" value="Ig-like_fold"/>
</dbReference>
<dbReference type="PROSITE" id="PS50297">
    <property type="entry name" value="ANK_REP_REGION"/>
    <property type="match status" value="4"/>
</dbReference>
<evidence type="ECO:0000313" key="5">
    <source>
        <dbReference type="EMBL" id="GKV41062.1"/>
    </source>
</evidence>
<name>A0AAV5LX54_9ROSI</name>
<dbReference type="Pfam" id="PF12796">
    <property type="entry name" value="Ank_2"/>
    <property type="match status" value="3"/>
</dbReference>
<dbReference type="PROSITE" id="PS50202">
    <property type="entry name" value="MSP"/>
    <property type="match status" value="1"/>
</dbReference>
<evidence type="ECO:0000256" key="2">
    <source>
        <dbReference type="ARBA" id="ARBA00023043"/>
    </source>
</evidence>
<dbReference type="PROSITE" id="PS50088">
    <property type="entry name" value="ANK_REPEAT"/>
    <property type="match status" value="4"/>
</dbReference>
<keyword evidence="1" id="KW-0677">Repeat</keyword>
<gene>
    <name evidence="5" type="ORF">SLEP1_g48641</name>
</gene>
<feature type="repeat" description="ANK" evidence="3">
    <location>
        <begin position="377"/>
        <end position="409"/>
    </location>
</feature>
<dbReference type="PRINTS" id="PR01415">
    <property type="entry name" value="ANKYRIN"/>
</dbReference>
<feature type="repeat" description="ANK" evidence="3">
    <location>
        <begin position="289"/>
        <end position="311"/>
    </location>
</feature>
<keyword evidence="6" id="KW-1185">Reference proteome</keyword>
<proteinExistence type="predicted"/>
<comment type="caution">
    <text evidence="5">The sequence shown here is derived from an EMBL/GenBank/DDBJ whole genome shotgun (WGS) entry which is preliminary data.</text>
</comment>
<dbReference type="InterPro" id="IPR036770">
    <property type="entry name" value="Ankyrin_rpt-contain_sf"/>
</dbReference>
<dbReference type="Proteomes" id="UP001054252">
    <property type="component" value="Unassembled WGS sequence"/>
</dbReference>
<dbReference type="SUPFAM" id="SSF48403">
    <property type="entry name" value="Ankyrin repeat"/>
    <property type="match status" value="1"/>
</dbReference>
<dbReference type="Gene3D" id="1.25.40.20">
    <property type="entry name" value="Ankyrin repeat-containing domain"/>
    <property type="match status" value="3"/>
</dbReference>